<dbReference type="InterPro" id="IPR059001">
    <property type="entry name" value="STX17_N"/>
</dbReference>
<dbReference type="SMART" id="SM00397">
    <property type="entry name" value="t_SNARE"/>
    <property type="match status" value="1"/>
</dbReference>
<dbReference type="GO" id="GO:0005886">
    <property type="term" value="C:plasma membrane"/>
    <property type="evidence" value="ECO:0007669"/>
    <property type="project" value="TreeGrafter"/>
</dbReference>
<evidence type="ECO:0000256" key="3">
    <source>
        <dbReference type="SAM" id="Phobius"/>
    </source>
</evidence>
<evidence type="ECO:0000313" key="5">
    <source>
        <dbReference type="EMBL" id="JAC02058.1"/>
    </source>
</evidence>
<dbReference type="Gene3D" id="1.20.5.110">
    <property type="match status" value="1"/>
</dbReference>
<keyword evidence="3" id="KW-1133">Transmembrane helix</keyword>
<protein>
    <submittedName>
        <fullName evidence="5">Syntaxin-17</fullName>
    </submittedName>
</protein>
<reference evidence="5" key="1">
    <citation type="submission" date="2013-07" db="EMBL/GenBank/DDBJ databases">
        <authorList>
            <person name="Geib S."/>
        </authorList>
    </citation>
    <scope>NUCLEOTIDE SEQUENCE</scope>
</reference>
<keyword evidence="3" id="KW-0472">Membrane</keyword>
<proteinExistence type="evidence at transcript level"/>
<dbReference type="PANTHER" id="PTHR19957">
    <property type="entry name" value="SYNTAXIN"/>
    <property type="match status" value="1"/>
</dbReference>
<dbReference type="OrthoDB" id="10035606at2759"/>
<dbReference type="PROSITE" id="PS50192">
    <property type="entry name" value="T_SNARE"/>
    <property type="match status" value="1"/>
</dbReference>
<dbReference type="SUPFAM" id="SSF47661">
    <property type="entry name" value="t-snare proteins"/>
    <property type="match status" value="1"/>
</dbReference>
<dbReference type="AlphaFoldDB" id="W8BSE2"/>
<name>W8BSE2_CERCA</name>
<feature type="coiled-coil region" evidence="2">
    <location>
        <begin position="50"/>
        <end position="77"/>
    </location>
</feature>
<dbReference type="CDD" id="cd15846">
    <property type="entry name" value="SNARE_syntaxin17"/>
    <property type="match status" value="1"/>
</dbReference>
<evidence type="ECO:0000259" key="4">
    <source>
        <dbReference type="PROSITE" id="PS50192"/>
    </source>
</evidence>
<dbReference type="GO" id="GO:0006906">
    <property type="term" value="P:vesicle fusion"/>
    <property type="evidence" value="ECO:0007669"/>
    <property type="project" value="TreeGrafter"/>
</dbReference>
<keyword evidence="2" id="KW-0175">Coiled coil</keyword>
<dbReference type="InterPro" id="IPR000727">
    <property type="entry name" value="T_SNARE_dom"/>
</dbReference>
<dbReference type="GO" id="GO:0005484">
    <property type="term" value="F:SNAP receptor activity"/>
    <property type="evidence" value="ECO:0007669"/>
    <property type="project" value="TreeGrafter"/>
</dbReference>
<dbReference type="GO" id="GO:0048278">
    <property type="term" value="P:vesicle docking"/>
    <property type="evidence" value="ECO:0007669"/>
    <property type="project" value="TreeGrafter"/>
</dbReference>
<dbReference type="InterPro" id="IPR010989">
    <property type="entry name" value="SNARE"/>
</dbReference>
<comment type="similarity">
    <text evidence="1">Belongs to the syntaxin family.</text>
</comment>
<dbReference type="GO" id="GO:0000149">
    <property type="term" value="F:SNARE binding"/>
    <property type="evidence" value="ECO:0007669"/>
    <property type="project" value="TreeGrafter"/>
</dbReference>
<feature type="transmembrane region" description="Helical" evidence="3">
    <location>
        <begin position="248"/>
        <end position="267"/>
    </location>
</feature>
<dbReference type="GO" id="GO:0031201">
    <property type="term" value="C:SNARE complex"/>
    <property type="evidence" value="ECO:0007669"/>
    <property type="project" value="TreeGrafter"/>
</dbReference>
<gene>
    <name evidence="5" type="primary">STX17</name>
</gene>
<dbReference type="PANTHER" id="PTHR19957:SF139">
    <property type="entry name" value="SYNTAXIN-17"/>
    <property type="match status" value="1"/>
</dbReference>
<evidence type="ECO:0000256" key="2">
    <source>
        <dbReference type="SAM" id="Coils"/>
    </source>
</evidence>
<dbReference type="EMBL" id="GAMC01004498">
    <property type="protein sequence ID" value="JAC02058.1"/>
    <property type="molecule type" value="mRNA"/>
</dbReference>
<feature type="transmembrane region" description="Helical" evidence="3">
    <location>
        <begin position="223"/>
        <end position="242"/>
    </location>
</feature>
<dbReference type="GO" id="GO:0000421">
    <property type="term" value="C:autophagosome membrane"/>
    <property type="evidence" value="ECO:0007669"/>
    <property type="project" value="TreeGrafter"/>
</dbReference>
<sequence length="298" mass="33460">MTSSDKIPLKQAEVSVRRFNDLAIPHHLGLLKNHRSNIEKSLALGDWNKIKKEEINATRVIKQIKNLLLEMDVLREKVRPEDLKRFDSMMEEGKNKAFQGMSEYLELKLKTPAYNKYSESMINFEEDETTHPVEMAHRQVLPAIEANFEQQEYQLQQRQACLDELEQLQNEIRDLNGMFRNVHNIVHEQGESVRVIADNAEEALEQVQIGESNLRRALTYKKAMYPVMGALIGTCVGGPIGLVAGLKAGGLAAVGCGLLGFTGGSVLKNNPSANPVVMQGNIEEESSQDTIEMEKTNE</sequence>
<feature type="coiled-coil region" evidence="2">
    <location>
        <begin position="158"/>
        <end position="185"/>
    </location>
</feature>
<keyword evidence="3" id="KW-0812">Transmembrane</keyword>
<evidence type="ECO:0000256" key="1">
    <source>
        <dbReference type="ARBA" id="ARBA00009063"/>
    </source>
</evidence>
<accession>W8BSE2</accession>
<dbReference type="Pfam" id="PF26585">
    <property type="entry name" value="STX17_N"/>
    <property type="match status" value="1"/>
</dbReference>
<organism evidence="5">
    <name type="scientific">Ceratitis capitata</name>
    <name type="common">Mediterranean fruit fly</name>
    <name type="synonym">Tephritis capitata</name>
    <dbReference type="NCBI Taxonomy" id="7213"/>
    <lineage>
        <taxon>Eukaryota</taxon>
        <taxon>Metazoa</taxon>
        <taxon>Ecdysozoa</taxon>
        <taxon>Arthropoda</taxon>
        <taxon>Hexapoda</taxon>
        <taxon>Insecta</taxon>
        <taxon>Pterygota</taxon>
        <taxon>Neoptera</taxon>
        <taxon>Endopterygota</taxon>
        <taxon>Diptera</taxon>
        <taxon>Brachycera</taxon>
        <taxon>Muscomorpha</taxon>
        <taxon>Tephritoidea</taxon>
        <taxon>Tephritidae</taxon>
        <taxon>Ceratitis</taxon>
        <taxon>Ceratitis</taxon>
    </lineage>
</organism>
<reference evidence="5" key="2">
    <citation type="journal article" date="2014" name="BMC Genomics">
        <title>A genomic perspective to assessing quality of mass-reared SIT flies used in Mediterranean fruit fly (Ceratitis capitata) eradication in California.</title>
        <authorList>
            <person name="Calla B."/>
            <person name="Hall B."/>
            <person name="Hou S."/>
            <person name="Geib S.M."/>
        </authorList>
    </citation>
    <scope>NUCLEOTIDE SEQUENCE</scope>
</reference>
<dbReference type="InterPro" id="IPR045242">
    <property type="entry name" value="Syntaxin"/>
</dbReference>
<dbReference type="GO" id="GO:0006886">
    <property type="term" value="P:intracellular protein transport"/>
    <property type="evidence" value="ECO:0007669"/>
    <property type="project" value="TreeGrafter"/>
</dbReference>
<dbReference type="GO" id="GO:0012505">
    <property type="term" value="C:endomembrane system"/>
    <property type="evidence" value="ECO:0007669"/>
    <property type="project" value="TreeGrafter"/>
</dbReference>
<dbReference type="InterPro" id="IPR028676">
    <property type="entry name" value="STX17_SNARE"/>
</dbReference>
<feature type="domain" description="T-SNARE coiled-coil homology" evidence="4">
    <location>
        <begin position="155"/>
        <end position="217"/>
    </location>
</feature>
<dbReference type="GO" id="GO:0006887">
    <property type="term" value="P:exocytosis"/>
    <property type="evidence" value="ECO:0007669"/>
    <property type="project" value="TreeGrafter"/>
</dbReference>